<dbReference type="Proteomes" id="UP000318733">
    <property type="component" value="Unassembled WGS sequence"/>
</dbReference>
<evidence type="ECO:0000313" key="2">
    <source>
        <dbReference type="EMBL" id="TSJ43988.1"/>
    </source>
</evidence>
<dbReference type="InterPro" id="IPR051604">
    <property type="entry name" value="Ergot_Alk_Oxidoreductase"/>
</dbReference>
<keyword evidence="3" id="KW-1185">Reference proteome</keyword>
<feature type="domain" description="NmrA-like" evidence="1">
    <location>
        <begin position="2"/>
        <end position="257"/>
    </location>
</feature>
<dbReference type="InterPro" id="IPR036291">
    <property type="entry name" value="NAD(P)-bd_dom_sf"/>
</dbReference>
<accession>A0A556MW01</accession>
<evidence type="ECO:0000259" key="1">
    <source>
        <dbReference type="Pfam" id="PF05368"/>
    </source>
</evidence>
<gene>
    <name evidence="2" type="ORF">FO440_07370</name>
</gene>
<evidence type="ECO:0000313" key="3">
    <source>
        <dbReference type="Proteomes" id="UP000318733"/>
    </source>
</evidence>
<dbReference type="Gene3D" id="3.90.25.10">
    <property type="entry name" value="UDP-galactose 4-epimerase, domain 1"/>
    <property type="match status" value="1"/>
</dbReference>
<dbReference type="PANTHER" id="PTHR43162:SF1">
    <property type="entry name" value="PRESTALK A DIFFERENTIATION PROTEIN A"/>
    <property type="match status" value="1"/>
</dbReference>
<dbReference type="Gene3D" id="3.40.50.720">
    <property type="entry name" value="NAD(P)-binding Rossmann-like Domain"/>
    <property type="match status" value="1"/>
</dbReference>
<dbReference type="Pfam" id="PF05368">
    <property type="entry name" value="NmrA"/>
    <property type="match status" value="1"/>
</dbReference>
<dbReference type="AlphaFoldDB" id="A0A556MW01"/>
<organism evidence="2 3">
    <name type="scientific">Mucilaginibacter corticis</name>
    <dbReference type="NCBI Taxonomy" id="2597670"/>
    <lineage>
        <taxon>Bacteria</taxon>
        <taxon>Pseudomonadati</taxon>
        <taxon>Bacteroidota</taxon>
        <taxon>Sphingobacteriia</taxon>
        <taxon>Sphingobacteriales</taxon>
        <taxon>Sphingobacteriaceae</taxon>
        <taxon>Mucilaginibacter</taxon>
    </lineage>
</organism>
<protein>
    <submittedName>
        <fullName evidence="2">NAD-dependent epimerase/dehydratase family protein</fullName>
    </submittedName>
</protein>
<dbReference type="InterPro" id="IPR008030">
    <property type="entry name" value="NmrA-like"/>
</dbReference>
<dbReference type="RefSeq" id="WP_144247551.1">
    <property type="nucleotide sequence ID" value="NZ_VLPK01000001.1"/>
</dbReference>
<dbReference type="OrthoDB" id="2149806at2"/>
<comment type="caution">
    <text evidence="2">The sequence shown here is derived from an EMBL/GenBank/DDBJ whole genome shotgun (WGS) entry which is preliminary data.</text>
</comment>
<dbReference type="SUPFAM" id="SSF51735">
    <property type="entry name" value="NAD(P)-binding Rossmann-fold domains"/>
    <property type="match status" value="1"/>
</dbReference>
<name>A0A556MW01_9SPHI</name>
<dbReference type="PANTHER" id="PTHR43162">
    <property type="match status" value="1"/>
</dbReference>
<reference evidence="2 3" key="1">
    <citation type="submission" date="2019-07" db="EMBL/GenBank/DDBJ databases">
        <authorList>
            <person name="Huq M.A."/>
        </authorList>
    </citation>
    <scope>NUCLEOTIDE SEQUENCE [LARGE SCALE GENOMIC DNA]</scope>
    <source>
        <strain evidence="2 3">MAH-19</strain>
    </source>
</reference>
<proteinExistence type="predicted"/>
<sequence length="294" mass="31946">MKIIVTGSLGHIGKPLTEELVKKGHEVVVISSNPDRKKDIEALGAVAAIGSVDDVDFLTATFTGADVVHAMIPPHNAAPDPVAYSRKVADSYIMALRQSGVKRVVYISSYGAHLEKGVGLIKLHHYIENELLKLDLEALTFVRATYIYYNLHRFAGMIKSAGVMVANYGGDDRVVLVSPEDIAATALSEIEAKTTGNKIVYAASDERTCNEIAQILGEAIGKPDLKWVTISDDEMQKAYESYGMAPHVAATMVEMFAACHTGLINEDYYLHKPVLGNVKTEDFAKEFAAAFNAK</sequence>
<dbReference type="EMBL" id="VLPK01000001">
    <property type="protein sequence ID" value="TSJ43988.1"/>
    <property type="molecule type" value="Genomic_DNA"/>
</dbReference>